<accession>A0A067MXA0</accession>
<protein>
    <recommendedName>
        <fullName evidence="1">F-box domain-containing protein</fullName>
    </recommendedName>
</protein>
<dbReference type="PROSITE" id="PS50181">
    <property type="entry name" value="FBOX"/>
    <property type="match status" value="1"/>
</dbReference>
<dbReference type="Gene3D" id="1.20.1280.50">
    <property type="match status" value="1"/>
</dbReference>
<dbReference type="SUPFAM" id="SSF52047">
    <property type="entry name" value="RNI-like"/>
    <property type="match status" value="1"/>
</dbReference>
<feature type="domain" description="F-box" evidence="1">
    <location>
        <begin position="1"/>
        <end position="47"/>
    </location>
</feature>
<dbReference type="PANTHER" id="PTHR13318">
    <property type="entry name" value="PARTNER OF PAIRED, ISOFORM B-RELATED"/>
    <property type="match status" value="1"/>
</dbReference>
<dbReference type="InterPro" id="IPR001810">
    <property type="entry name" value="F-box_dom"/>
</dbReference>
<dbReference type="AlphaFoldDB" id="A0A067MXA0"/>
<organism evidence="2 3">
    <name type="scientific">Botryobasidium botryosum (strain FD-172 SS1)</name>
    <dbReference type="NCBI Taxonomy" id="930990"/>
    <lineage>
        <taxon>Eukaryota</taxon>
        <taxon>Fungi</taxon>
        <taxon>Dikarya</taxon>
        <taxon>Basidiomycota</taxon>
        <taxon>Agaricomycotina</taxon>
        <taxon>Agaricomycetes</taxon>
        <taxon>Cantharellales</taxon>
        <taxon>Botryobasidiaceae</taxon>
        <taxon>Botryobasidium</taxon>
    </lineage>
</organism>
<evidence type="ECO:0000313" key="3">
    <source>
        <dbReference type="Proteomes" id="UP000027195"/>
    </source>
</evidence>
<dbReference type="SUPFAM" id="SSF81383">
    <property type="entry name" value="F-box domain"/>
    <property type="match status" value="1"/>
</dbReference>
<dbReference type="Proteomes" id="UP000027195">
    <property type="component" value="Unassembled WGS sequence"/>
</dbReference>
<gene>
    <name evidence="2" type="ORF">BOTBODRAFT_173034</name>
</gene>
<dbReference type="Pfam" id="PF00646">
    <property type="entry name" value="F-box"/>
    <property type="match status" value="1"/>
</dbReference>
<sequence>MARVGLSADVVHNIYQCSDTEELIKISQVCRLWRSTLHRSTEFWTEVDLDLRKRDPDVKAAYWLARAGNRLLTIQIHSGWGVGDAQRARVVEACIVRLAITLRECMNRWESVDIRAYSLAIDLLLSVCAGYALNLKSLTIQATKRSPGSDERLLVPLHLPIDHQAGGSTLYVSIHGYIPRFTTFGLLITELAVQFDFETTLKADDILRMLQSCPNLVRCDINALGSGRLGASSLAQTVMHRLATFSISWVEDVESIFNSLQLPALQSLSLQQVDWTTAAMSSLWRVLRASHSVSYIVITDEDPEYESDTVPAPFHEEMLTLEAVTSFEMCGNPLTRPISRHLSLPHIQKLDLTDAPFDIVHRYISSSTGLRDLSLHGIIEVPLYPTVPLPVSLPALTSLYIAGFPGFVDYIHAPQLRSLVLIHKPTRPERLSASLRTLVEKSNPALITLGLHGAGINDEDIIWCSERLPQVENLDLSSCSISDAVLRALAAPLSPENATPHRLLPRLERIELSNNKHITPQGVIEFLASRNASSGPSGPRITGKIDFFGRVSREEAQTIMSYSDFFNFALITAYRKFKAGRYMISAI</sequence>
<dbReference type="InterPro" id="IPR036047">
    <property type="entry name" value="F-box-like_dom_sf"/>
</dbReference>
<proteinExistence type="predicted"/>
<dbReference type="STRING" id="930990.A0A067MXA0"/>
<dbReference type="HOGENOM" id="CLU_019609_0_0_1"/>
<dbReference type="GO" id="GO:0019005">
    <property type="term" value="C:SCF ubiquitin ligase complex"/>
    <property type="evidence" value="ECO:0007669"/>
    <property type="project" value="TreeGrafter"/>
</dbReference>
<reference evidence="3" key="1">
    <citation type="journal article" date="2014" name="Proc. Natl. Acad. Sci. U.S.A.">
        <title>Extensive sampling of basidiomycete genomes demonstrates inadequacy of the white-rot/brown-rot paradigm for wood decay fungi.</title>
        <authorList>
            <person name="Riley R."/>
            <person name="Salamov A.A."/>
            <person name="Brown D.W."/>
            <person name="Nagy L.G."/>
            <person name="Floudas D."/>
            <person name="Held B.W."/>
            <person name="Levasseur A."/>
            <person name="Lombard V."/>
            <person name="Morin E."/>
            <person name="Otillar R."/>
            <person name="Lindquist E.A."/>
            <person name="Sun H."/>
            <person name="LaButti K.M."/>
            <person name="Schmutz J."/>
            <person name="Jabbour D."/>
            <person name="Luo H."/>
            <person name="Baker S.E."/>
            <person name="Pisabarro A.G."/>
            <person name="Walton J.D."/>
            <person name="Blanchette R.A."/>
            <person name="Henrissat B."/>
            <person name="Martin F."/>
            <person name="Cullen D."/>
            <person name="Hibbett D.S."/>
            <person name="Grigoriev I.V."/>
        </authorList>
    </citation>
    <scope>NUCLEOTIDE SEQUENCE [LARGE SCALE GENOMIC DNA]</scope>
    <source>
        <strain evidence="3">FD-172 SS1</strain>
    </source>
</reference>
<dbReference type="Gene3D" id="3.80.10.10">
    <property type="entry name" value="Ribonuclease Inhibitor"/>
    <property type="match status" value="1"/>
</dbReference>
<dbReference type="EMBL" id="KL198027">
    <property type="protein sequence ID" value="KDQ16522.1"/>
    <property type="molecule type" value="Genomic_DNA"/>
</dbReference>
<evidence type="ECO:0000313" key="2">
    <source>
        <dbReference type="EMBL" id="KDQ16522.1"/>
    </source>
</evidence>
<evidence type="ECO:0000259" key="1">
    <source>
        <dbReference type="PROSITE" id="PS50181"/>
    </source>
</evidence>
<dbReference type="InterPro" id="IPR032675">
    <property type="entry name" value="LRR_dom_sf"/>
</dbReference>
<dbReference type="InParanoid" id="A0A067MXA0"/>
<name>A0A067MXA0_BOTB1</name>
<dbReference type="GO" id="GO:0031146">
    <property type="term" value="P:SCF-dependent proteasomal ubiquitin-dependent protein catabolic process"/>
    <property type="evidence" value="ECO:0007669"/>
    <property type="project" value="TreeGrafter"/>
</dbReference>
<dbReference type="PANTHER" id="PTHR13318:SF190">
    <property type="entry name" value="PARTNER OF PAIRED, ISOFORM B"/>
    <property type="match status" value="1"/>
</dbReference>
<keyword evidence="3" id="KW-1185">Reference proteome</keyword>